<feature type="transmembrane region" description="Helical" evidence="7">
    <location>
        <begin position="131"/>
        <end position="149"/>
    </location>
</feature>
<keyword evidence="3 7" id="KW-0812">Transmembrane</keyword>
<comment type="subcellular location">
    <subcellularLocation>
        <location evidence="1">Membrane</location>
        <topology evidence="1">Multi-pass membrane protein</topology>
    </subcellularLocation>
</comment>
<dbReference type="Gene3D" id="1.20.1250.20">
    <property type="entry name" value="MFS general substrate transporter like domains"/>
    <property type="match status" value="1"/>
</dbReference>
<dbReference type="GO" id="GO:0022857">
    <property type="term" value="F:transmembrane transporter activity"/>
    <property type="evidence" value="ECO:0007669"/>
    <property type="project" value="InterPro"/>
</dbReference>
<reference evidence="8 9" key="1">
    <citation type="submission" date="2016-06" db="EMBL/GenBank/DDBJ databases">
        <authorList>
            <person name="Kjaerup R.B."/>
            <person name="Dalgaard T.S."/>
            <person name="Juul-Madsen H.R."/>
        </authorList>
    </citation>
    <scope>NUCLEOTIDE SEQUENCE [LARGE SCALE GENOMIC DNA]</scope>
</reference>
<keyword evidence="4 7" id="KW-1133">Transmembrane helix</keyword>
<organism evidence="8 9">
    <name type="scientific">Zymoseptoria tritici (strain ST99CH_3D7)</name>
    <dbReference type="NCBI Taxonomy" id="1276538"/>
    <lineage>
        <taxon>Eukaryota</taxon>
        <taxon>Fungi</taxon>
        <taxon>Dikarya</taxon>
        <taxon>Ascomycota</taxon>
        <taxon>Pezizomycotina</taxon>
        <taxon>Dothideomycetes</taxon>
        <taxon>Dothideomycetidae</taxon>
        <taxon>Mycosphaerellales</taxon>
        <taxon>Mycosphaerellaceae</taxon>
        <taxon>Zymoseptoria</taxon>
    </lineage>
</organism>
<evidence type="ECO:0000313" key="8">
    <source>
        <dbReference type="EMBL" id="SMQ53146.1"/>
    </source>
</evidence>
<dbReference type="InterPro" id="IPR036259">
    <property type="entry name" value="MFS_trans_sf"/>
</dbReference>
<evidence type="ECO:0000256" key="4">
    <source>
        <dbReference type="ARBA" id="ARBA00022989"/>
    </source>
</evidence>
<dbReference type="EMBL" id="LT853699">
    <property type="protein sequence ID" value="SMQ53146.1"/>
    <property type="molecule type" value="Genomic_DNA"/>
</dbReference>
<feature type="region of interest" description="Disordered" evidence="6">
    <location>
        <begin position="1"/>
        <end position="31"/>
    </location>
</feature>
<feature type="transmembrane region" description="Helical" evidence="7">
    <location>
        <begin position="161"/>
        <end position="178"/>
    </location>
</feature>
<keyword evidence="9" id="KW-1185">Reference proteome</keyword>
<evidence type="ECO:0000256" key="3">
    <source>
        <dbReference type="ARBA" id="ARBA00022692"/>
    </source>
</evidence>
<feature type="transmembrane region" description="Helical" evidence="7">
    <location>
        <begin position="105"/>
        <end position="124"/>
    </location>
</feature>
<evidence type="ECO:0000256" key="6">
    <source>
        <dbReference type="SAM" id="MobiDB-lite"/>
    </source>
</evidence>
<evidence type="ECO:0000256" key="2">
    <source>
        <dbReference type="ARBA" id="ARBA00005982"/>
    </source>
</evidence>
<dbReference type="Proteomes" id="UP000215127">
    <property type="component" value="Chromosome 8"/>
</dbReference>
<dbReference type="GO" id="GO:0016020">
    <property type="term" value="C:membrane"/>
    <property type="evidence" value="ECO:0007669"/>
    <property type="project" value="UniProtKB-SubCell"/>
</dbReference>
<evidence type="ECO:0000313" key="9">
    <source>
        <dbReference type="Proteomes" id="UP000215127"/>
    </source>
</evidence>
<dbReference type="AlphaFoldDB" id="A0A1X7S0D3"/>
<sequence>MTPTDQPKDAFVFETPVLQQAQAPPEKSELHEDDLRDATSEELQTLRHVADRLPRKVWIALAAGGAERFTFYVVSTPWQNYMQNAPGDSATPGALGLGQSRATTIFNAYYMFSFLTPIFFAVLSDARLGRFRVLCISLSLYLCGTLVQFVTSLPSLFDHDAGVAGLAICLLFIGMGVGGTKATFTPFIGDQYPVKPPQVKTLPSKERVIIDRTLTLQYIYNVYYWITNVAAVSLIAATYLEKVYGFWSANLLAFCSSWVGLVCLLTSSKEFEKLPAQGGVLLKAGKLLGCAIRGGFSLRAVQPEHQLQMHGRIVPWTNEFVLEIRSGLRACEIMLWFILFQTGMNQMNSNLVSQAGQMKLGGFPNDGIQVLNPIACVLLGPLIQKFLYPGLARLRIPFGPVMRIAAAFTMMAATFAYAAGVQKMIYDSGPCYDAPVKCPAASRPGQQPLPNDITVWMQTPLYALLALAEIFGFVTLSEYTYSMAPRDMRTVMQSLRLLSAGVGSAIGIALGPVSHDPNMIWLYASLAVCLGVMSPILWAVVGHRDKEDKDVDTLLLEQRQQEGRTQ</sequence>
<feature type="transmembrane region" description="Helical" evidence="7">
    <location>
        <begin position="222"/>
        <end position="240"/>
    </location>
</feature>
<gene>
    <name evidence="8" type="ORF">ZT3D7_G8299</name>
</gene>
<protein>
    <recommendedName>
        <fullName evidence="10">Major facilitator superfamily (MFS) profile domain-containing protein</fullName>
    </recommendedName>
</protein>
<evidence type="ECO:0000256" key="5">
    <source>
        <dbReference type="ARBA" id="ARBA00023136"/>
    </source>
</evidence>
<feature type="transmembrane region" description="Helical" evidence="7">
    <location>
        <begin position="401"/>
        <end position="420"/>
    </location>
</feature>
<dbReference type="InterPro" id="IPR000109">
    <property type="entry name" value="POT_fam"/>
</dbReference>
<feature type="transmembrane region" description="Helical" evidence="7">
    <location>
        <begin position="494"/>
        <end position="514"/>
    </location>
</feature>
<comment type="similarity">
    <text evidence="2">Belongs to the major facilitator superfamily. Proton-dependent oligopeptide transporter (POT/PTR) (TC 2.A.17) family.</text>
</comment>
<feature type="transmembrane region" description="Helical" evidence="7">
    <location>
        <begin position="57"/>
        <end position="74"/>
    </location>
</feature>
<evidence type="ECO:0000256" key="1">
    <source>
        <dbReference type="ARBA" id="ARBA00004141"/>
    </source>
</evidence>
<feature type="transmembrane region" description="Helical" evidence="7">
    <location>
        <begin position="520"/>
        <end position="541"/>
    </location>
</feature>
<dbReference type="SUPFAM" id="SSF103473">
    <property type="entry name" value="MFS general substrate transporter"/>
    <property type="match status" value="1"/>
</dbReference>
<dbReference type="PANTHER" id="PTHR11654">
    <property type="entry name" value="OLIGOPEPTIDE TRANSPORTER-RELATED"/>
    <property type="match status" value="1"/>
</dbReference>
<evidence type="ECO:0008006" key="10">
    <source>
        <dbReference type="Google" id="ProtNLM"/>
    </source>
</evidence>
<keyword evidence="5 7" id="KW-0472">Membrane</keyword>
<proteinExistence type="inferred from homology"/>
<name>A0A1X7S0D3_ZYMT9</name>
<dbReference type="Pfam" id="PF00854">
    <property type="entry name" value="PTR2"/>
    <property type="match status" value="1"/>
</dbReference>
<feature type="transmembrane region" description="Helical" evidence="7">
    <location>
        <begin position="461"/>
        <end position="482"/>
    </location>
</feature>
<accession>A0A1X7S0D3</accession>
<evidence type="ECO:0000256" key="7">
    <source>
        <dbReference type="SAM" id="Phobius"/>
    </source>
</evidence>
<feature type="transmembrane region" description="Helical" evidence="7">
    <location>
        <begin position="246"/>
        <end position="265"/>
    </location>
</feature>